<feature type="domain" description="ABM" evidence="2">
    <location>
        <begin position="42"/>
        <end position="132"/>
    </location>
</feature>
<proteinExistence type="predicted"/>
<dbReference type="Gene3D" id="3.30.70.100">
    <property type="match status" value="1"/>
</dbReference>
<evidence type="ECO:0000313" key="4">
    <source>
        <dbReference type="Proteomes" id="UP001422759"/>
    </source>
</evidence>
<name>A0ABN2ZZT2_9ACTN</name>
<dbReference type="InterPro" id="IPR011008">
    <property type="entry name" value="Dimeric_a/b-barrel"/>
</dbReference>
<accession>A0ABN2ZZT2</accession>
<protein>
    <recommendedName>
        <fullName evidence="2">ABM domain-containing protein</fullName>
    </recommendedName>
</protein>
<evidence type="ECO:0000256" key="1">
    <source>
        <dbReference type="SAM" id="MobiDB-lite"/>
    </source>
</evidence>
<reference evidence="3 4" key="1">
    <citation type="journal article" date="2019" name="Int. J. Syst. Evol. Microbiol.">
        <title>The Global Catalogue of Microorganisms (GCM) 10K type strain sequencing project: providing services to taxonomists for standard genome sequencing and annotation.</title>
        <authorList>
            <consortium name="The Broad Institute Genomics Platform"/>
            <consortium name="The Broad Institute Genome Sequencing Center for Infectious Disease"/>
            <person name="Wu L."/>
            <person name="Ma J."/>
        </authorList>
    </citation>
    <scope>NUCLEOTIDE SEQUENCE [LARGE SCALE GENOMIC DNA]</scope>
    <source>
        <strain evidence="3 4">JCM 14560</strain>
    </source>
</reference>
<comment type="caution">
    <text evidence="3">The sequence shown here is derived from an EMBL/GenBank/DDBJ whole genome shotgun (WGS) entry which is preliminary data.</text>
</comment>
<keyword evidence="4" id="KW-1185">Reference proteome</keyword>
<dbReference type="Proteomes" id="UP001422759">
    <property type="component" value="Unassembled WGS sequence"/>
</dbReference>
<feature type="region of interest" description="Disordered" evidence="1">
    <location>
        <begin position="1"/>
        <end position="28"/>
    </location>
</feature>
<dbReference type="RefSeq" id="WP_344467709.1">
    <property type="nucleotide sequence ID" value="NZ_BAAANT010000029.1"/>
</dbReference>
<dbReference type="Pfam" id="PF03992">
    <property type="entry name" value="ABM"/>
    <property type="match status" value="1"/>
</dbReference>
<gene>
    <name evidence="3" type="ORF">GCM10009760_44930</name>
</gene>
<dbReference type="SUPFAM" id="SSF54909">
    <property type="entry name" value="Dimeric alpha+beta barrel"/>
    <property type="match status" value="1"/>
</dbReference>
<dbReference type="PROSITE" id="PS51725">
    <property type="entry name" value="ABM"/>
    <property type="match status" value="1"/>
</dbReference>
<organism evidence="3 4">
    <name type="scientific">Kitasatospora kazusensis</name>
    <dbReference type="NCBI Taxonomy" id="407974"/>
    <lineage>
        <taxon>Bacteria</taxon>
        <taxon>Bacillati</taxon>
        <taxon>Actinomycetota</taxon>
        <taxon>Actinomycetes</taxon>
        <taxon>Kitasatosporales</taxon>
        <taxon>Streptomycetaceae</taxon>
        <taxon>Kitasatospora</taxon>
    </lineage>
</organism>
<sequence>MTGIRAGPVTLGPSGPGGPAVGEREAGEAMAGERMAAYGGPVRVILRMDIVPGREEEFEAVWLEIGRLIAGRPANRGQVLLRSVEEDGSHVYHVLTDWADEASFREFELSAEHVEHRRRLRPLRAGGQMTVNRTVHDLRPAPAG</sequence>
<dbReference type="InterPro" id="IPR007138">
    <property type="entry name" value="ABM_dom"/>
</dbReference>
<evidence type="ECO:0000313" key="3">
    <source>
        <dbReference type="EMBL" id="GAA2150491.1"/>
    </source>
</evidence>
<evidence type="ECO:0000259" key="2">
    <source>
        <dbReference type="PROSITE" id="PS51725"/>
    </source>
</evidence>
<dbReference type="EMBL" id="BAAANT010000029">
    <property type="protein sequence ID" value="GAA2150491.1"/>
    <property type="molecule type" value="Genomic_DNA"/>
</dbReference>